<keyword evidence="1" id="KW-0732">Signal</keyword>
<accession>A0ABX6VAI8</accession>
<dbReference type="Proteomes" id="UP000316416">
    <property type="component" value="Chromosome"/>
</dbReference>
<feature type="signal peptide" evidence="1">
    <location>
        <begin position="1"/>
        <end position="18"/>
    </location>
</feature>
<dbReference type="RefSeq" id="WP_142874465.1">
    <property type="nucleotide sequence ID" value="NZ_CP045503.2"/>
</dbReference>
<gene>
    <name evidence="2" type="ORF">FM038_016535</name>
</gene>
<sequence>MLRLSVLFIYFCVLSASAAQLSVIAIDYPPFTSKSEPRDGIAFALLSDSLKGSDLLPVPAYWSPARAHKLVQKGDWCASFYPPLKPDDNSIIIGLGEEPIRLGLFRHRQQSAFKWDTLTELEGKKVAYLRALSRDGIGKDMTDAGMEIFNVETVKQGLMLLDRGRVDYAFGDSISGPLIMKSLNISPETYQFSSSIFRELPVGIWLNLKCEQASMAAAYLESGGYQRLAIN</sequence>
<evidence type="ECO:0000313" key="2">
    <source>
        <dbReference type="EMBL" id="QPG58845.1"/>
    </source>
</evidence>
<keyword evidence="3" id="KW-1185">Reference proteome</keyword>
<evidence type="ECO:0000256" key="1">
    <source>
        <dbReference type="SAM" id="SignalP"/>
    </source>
</evidence>
<dbReference type="EMBL" id="CP045503">
    <property type="protein sequence ID" value="QPG58845.1"/>
    <property type="molecule type" value="Genomic_DNA"/>
</dbReference>
<organism evidence="2 3">
    <name type="scientific">Shewanella eurypsychrophilus</name>
    <dbReference type="NCBI Taxonomy" id="2593656"/>
    <lineage>
        <taxon>Bacteria</taxon>
        <taxon>Pseudomonadati</taxon>
        <taxon>Pseudomonadota</taxon>
        <taxon>Gammaproteobacteria</taxon>
        <taxon>Alteromonadales</taxon>
        <taxon>Shewanellaceae</taxon>
        <taxon>Shewanella</taxon>
    </lineage>
</organism>
<dbReference type="Gene3D" id="3.40.190.10">
    <property type="entry name" value="Periplasmic binding protein-like II"/>
    <property type="match status" value="1"/>
</dbReference>
<feature type="chain" id="PRO_5045815797" description="Solute-binding protein family 3/N-terminal domain-containing protein" evidence="1">
    <location>
        <begin position="19"/>
        <end position="231"/>
    </location>
</feature>
<evidence type="ECO:0000313" key="3">
    <source>
        <dbReference type="Proteomes" id="UP000316416"/>
    </source>
</evidence>
<evidence type="ECO:0008006" key="4">
    <source>
        <dbReference type="Google" id="ProtNLM"/>
    </source>
</evidence>
<dbReference type="SUPFAM" id="SSF53850">
    <property type="entry name" value="Periplasmic binding protein-like II"/>
    <property type="match status" value="1"/>
</dbReference>
<proteinExistence type="predicted"/>
<protein>
    <recommendedName>
        <fullName evidence="4">Solute-binding protein family 3/N-terminal domain-containing protein</fullName>
    </recommendedName>
</protein>
<reference evidence="2" key="1">
    <citation type="submission" date="2021-07" db="EMBL/GenBank/DDBJ databases">
        <title>Shewanella sp. YLB-07 whole genome sequence.</title>
        <authorList>
            <person name="Yu L."/>
        </authorList>
    </citation>
    <scope>NUCLEOTIDE SEQUENCE</scope>
    <source>
        <strain evidence="2">YLB-08</strain>
    </source>
</reference>
<name>A0ABX6VAI8_9GAMM</name>